<dbReference type="GeneID" id="27137305"/>
<dbReference type="Proteomes" id="UP000069850">
    <property type="component" value="Chromosome 1"/>
</dbReference>
<dbReference type="OrthoDB" id="114893at2157"/>
<gene>
    <name evidence="2" type="ORF">MMAB1_1440</name>
</gene>
<evidence type="ECO:0000313" key="3">
    <source>
        <dbReference type="Proteomes" id="UP000069850"/>
    </source>
</evidence>
<name>A0A0X3BL11_9EURY</name>
<evidence type="ECO:0008006" key="4">
    <source>
        <dbReference type="Google" id="ProtNLM"/>
    </source>
</evidence>
<evidence type="ECO:0000256" key="1">
    <source>
        <dbReference type="SAM" id="MobiDB-lite"/>
    </source>
</evidence>
<proteinExistence type="predicted"/>
<dbReference type="EMBL" id="LT158599">
    <property type="protein sequence ID" value="CVK32653.1"/>
    <property type="molecule type" value="Genomic_DNA"/>
</dbReference>
<sequence>MKQPKQVIIILVVLLLAAAVLSAPVMAAEAGTTEVRIAKYASDRSTVLNETTVDYHWLEANLPIQGDGVTRYYHQGPVFEGNWEVIHPDKPYDAWNPDEDVQISILYKGDFGAVMGTDIKDICDHIGGAKEGDMINLRSRDGYSKNFPYSIIYEPHQRQGPAVLCWYSGEEEGPDMREGAKEQGKGYPDTGISLACAWSSSPMPPQTPGAGTSSATTT</sequence>
<organism evidence="2 3">
    <name type="scientific">Methanoculleus bourgensis</name>
    <dbReference type="NCBI Taxonomy" id="83986"/>
    <lineage>
        <taxon>Archaea</taxon>
        <taxon>Methanobacteriati</taxon>
        <taxon>Methanobacteriota</taxon>
        <taxon>Stenosarchaea group</taxon>
        <taxon>Methanomicrobia</taxon>
        <taxon>Methanomicrobiales</taxon>
        <taxon>Methanomicrobiaceae</taxon>
        <taxon>Methanoculleus</taxon>
    </lineage>
</organism>
<accession>A0A0X3BL11</accession>
<feature type="region of interest" description="Disordered" evidence="1">
    <location>
        <begin position="197"/>
        <end position="218"/>
    </location>
</feature>
<dbReference type="KEGG" id="mema:MMAB1_1440"/>
<dbReference type="AlphaFoldDB" id="A0A0X3BL11"/>
<dbReference type="RefSeq" id="WP_157203658.1">
    <property type="nucleotide sequence ID" value="NZ_LT158599.1"/>
</dbReference>
<evidence type="ECO:0000313" key="2">
    <source>
        <dbReference type="EMBL" id="CVK32653.1"/>
    </source>
</evidence>
<protein>
    <recommendedName>
        <fullName evidence="4">Argininosuccinate synthase</fullName>
    </recommendedName>
</protein>
<reference evidence="2 3" key="1">
    <citation type="submission" date="2016-01" db="EMBL/GenBank/DDBJ databases">
        <authorList>
            <person name="Manzoor S."/>
        </authorList>
    </citation>
    <scope>NUCLEOTIDE SEQUENCE [LARGE SCALE GENOMIC DNA]</scope>
    <source>
        <strain evidence="2">Methanoculleus sp MAB1</strain>
    </source>
</reference>
<feature type="compositionally biased region" description="Low complexity" evidence="1">
    <location>
        <begin position="209"/>
        <end position="218"/>
    </location>
</feature>